<reference evidence="2 3" key="1">
    <citation type="submission" date="2018-03" db="EMBL/GenBank/DDBJ databases">
        <title>The draft genome of Mesorhizobium sp. 6GN-30.</title>
        <authorList>
            <person name="Liu L."/>
            <person name="Li L."/>
            <person name="Wang T."/>
            <person name="Zhang X."/>
            <person name="Liang L."/>
        </authorList>
    </citation>
    <scope>NUCLEOTIDE SEQUENCE [LARGE SCALE GENOMIC DNA]</scope>
    <source>
        <strain evidence="2 3">6GN30</strain>
    </source>
</reference>
<name>A0A2P7S8J9_9HYPH</name>
<feature type="signal peptide" evidence="1">
    <location>
        <begin position="1"/>
        <end position="25"/>
    </location>
</feature>
<keyword evidence="1" id="KW-0732">Signal</keyword>
<evidence type="ECO:0000313" key="2">
    <source>
        <dbReference type="EMBL" id="PSJ58813.1"/>
    </source>
</evidence>
<dbReference type="RefSeq" id="WP_106773038.1">
    <property type="nucleotide sequence ID" value="NZ_PXYK01000013.1"/>
</dbReference>
<dbReference type="OrthoDB" id="9810895at2"/>
<dbReference type="EMBL" id="PXYK01000013">
    <property type="protein sequence ID" value="PSJ58813.1"/>
    <property type="molecule type" value="Genomic_DNA"/>
</dbReference>
<accession>A0A2P7S8J9</accession>
<comment type="caution">
    <text evidence="2">The sequence shown here is derived from an EMBL/GenBank/DDBJ whole genome shotgun (WGS) entry which is preliminary data.</text>
</comment>
<protein>
    <submittedName>
        <fullName evidence="2">Uncharacterized protein</fullName>
    </submittedName>
</protein>
<proteinExistence type="predicted"/>
<dbReference type="Proteomes" id="UP000241229">
    <property type="component" value="Unassembled WGS sequence"/>
</dbReference>
<sequence length="113" mass="11635">MARKPSAKLATLALGGLAAAGLVFATGMSGSQAQQQRVQGACFAHDELQAGLARDYQERQSAYGRVGDEAIMEIYASEGGTWTLVMTSVTGESCIVAAGDGWEPAVINVGRGA</sequence>
<dbReference type="AlphaFoldDB" id="A0A2P7S8J9"/>
<organism evidence="2 3">
    <name type="scientific">Kumtagia ephedrae</name>
    <dbReference type="NCBI Taxonomy" id="2116701"/>
    <lineage>
        <taxon>Bacteria</taxon>
        <taxon>Pseudomonadati</taxon>
        <taxon>Pseudomonadota</taxon>
        <taxon>Alphaproteobacteria</taxon>
        <taxon>Hyphomicrobiales</taxon>
        <taxon>Phyllobacteriaceae</taxon>
        <taxon>Kumtagia</taxon>
    </lineage>
</organism>
<feature type="chain" id="PRO_5015173747" evidence="1">
    <location>
        <begin position="26"/>
        <end position="113"/>
    </location>
</feature>
<keyword evidence="3" id="KW-1185">Reference proteome</keyword>
<gene>
    <name evidence="2" type="ORF">C7I84_15205</name>
</gene>
<evidence type="ECO:0000313" key="3">
    <source>
        <dbReference type="Proteomes" id="UP000241229"/>
    </source>
</evidence>
<evidence type="ECO:0000256" key="1">
    <source>
        <dbReference type="SAM" id="SignalP"/>
    </source>
</evidence>